<evidence type="ECO:0000313" key="6">
    <source>
        <dbReference type="EMBL" id="MQM17739.1"/>
    </source>
</evidence>
<evidence type="ECO:0000256" key="1">
    <source>
        <dbReference type="ARBA" id="ARBA00022737"/>
    </source>
</evidence>
<keyword evidence="1" id="KW-0677">Repeat</keyword>
<dbReference type="FunFam" id="1.25.40.10:FF:000158">
    <property type="entry name" value="pentatricopeptide repeat-containing protein At2g33680"/>
    <property type="match status" value="1"/>
</dbReference>
<dbReference type="Pfam" id="PF14432">
    <property type="entry name" value="DYW_deaminase"/>
    <property type="match status" value="1"/>
</dbReference>
<evidence type="ECO:0000259" key="5">
    <source>
        <dbReference type="Pfam" id="PF14432"/>
    </source>
</evidence>
<dbReference type="GO" id="GO:0009451">
    <property type="term" value="P:RNA modification"/>
    <property type="evidence" value="ECO:0007669"/>
    <property type="project" value="InterPro"/>
</dbReference>
<dbReference type="OrthoDB" id="185373at2759"/>
<evidence type="ECO:0000256" key="2">
    <source>
        <dbReference type="ARBA" id="ARBA00061659"/>
    </source>
</evidence>
<dbReference type="AlphaFoldDB" id="A0A843XE46"/>
<evidence type="ECO:0000256" key="3">
    <source>
        <dbReference type="PROSITE-ProRule" id="PRU00708"/>
    </source>
</evidence>
<evidence type="ECO:0000313" key="7">
    <source>
        <dbReference type="Proteomes" id="UP000652761"/>
    </source>
</evidence>
<feature type="repeat" description="PPR" evidence="3">
    <location>
        <begin position="229"/>
        <end position="263"/>
    </location>
</feature>
<keyword evidence="7" id="KW-1185">Reference proteome</keyword>
<dbReference type="GO" id="GO:0003723">
    <property type="term" value="F:RNA binding"/>
    <property type="evidence" value="ECO:0007669"/>
    <property type="project" value="InterPro"/>
</dbReference>
<feature type="repeat" description="PPR" evidence="3">
    <location>
        <begin position="126"/>
        <end position="160"/>
    </location>
</feature>
<protein>
    <recommendedName>
        <fullName evidence="5">DYW domain-containing protein</fullName>
    </recommendedName>
</protein>
<proteinExistence type="inferred from homology"/>
<dbReference type="InterPro" id="IPR011990">
    <property type="entry name" value="TPR-like_helical_dom_sf"/>
</dbReference>
<organism evidence="6 7">
    <name type="scientific">Colocasia esculenta</name>
    <name type="common">Wild taro</name>
    <name type="synonym">Arum esculentum</name>
    <dbReference type="NCBI Taxonomy" id="4460"/>
    <lineage>
        <taxon>Eukaryota</taxon>
        <taxon>Viridiplantae</taxon>
        <taxon>Streptophyta</taxon>
        <taxon>Embryophyta</taxon>
        <taxon>Tracheophyta</taxon>
        <taxon>Spermatophyta</taxon>
        <taxon>Magnoliopsida</taxon>
        <taxon>Liliopsida</taxon>
        <taxon>Araceae</taxon>
        <taxon>Aroideae</taxon>
        <taxon>Colocasieae</taxon>
        <taxon>Colocasia</taxon>
    </lineage>
</organism>
<feature type="repeat" description="PPR" evidence="3">
    <location>
        <begin position="399"/>
        <end position="433"/>
    </location>
</feature>
<dbReference type="InterPro" id="IPR032867">
    <property type="entry name" value="DYW_dom"/>
</dbReference>
<dbReference type="FunFam" id="1.25.40.10:FF:000393">
    <property type="entry name" value="Pentatricopeptide repeat-containing protein At1g20230"/>
    <property type="match status" value="1"/>
</dbReference>
<feature type="repeat" description="PPR" evidence="3">
    <location>
        <begin position="264"/>
        <end position="298"/>
    </location>
</feature>
<feature type="repeat" description="PPR" evidence="3">
    <location>
        <begin position="591"/>
        <end position="625"/>
    </location>
</feature>
<feature type="compositionally biased region" description="Basic residues" evidence="4">
    <location>
        <begin position="27"/>
        <end position="37"/>
    </location>
</feature>
<feature type="region of interest" description="Disordered" evidence="4">
    <location>
        <begin position="1"/>
        <end position="37"/>
    </location>
</feature>
<dbReference type="Pfam" id="PF13041">
    <property type="entry name" value="PPR_2"/>
    <property type="match status" value="4"/>
</dbReference>
<feature type="repeat" description="PPR" evidence="3">
    <location>
        <begin position="198"/>
        <end position="228"/>
    </location>
</feature>
<name>A0A843XE46_COLES</name>
<feature type="repeat" description="PPR" evidence="3">
    <location>
        <begin position="299"/>
        <end position="333"/>
    </location>
</feature>
<sequence>MSACSSPATHGGCKLTLDPSLPPCPGKSRKARTHRPRRRCWPLAAGVGAGLGVHTQERQQQQLVERGRGRKVPAGASAEQVHVGAVQSGLLSQTTVGSRVAALYQQSPGTSAGSAHRLLGEMQKRTVTLYASLIGSFARSRRWGDVLVAFASMVKDDIKPDKFLLPKILKACSELEDLNTGSVLHGYMLKQWQQLQLDAFVGNSLIDMYAKCGDLNSSRAVFDTMTERDVVSWTALLMAYTEVGLMDDAVDMFNAMRSKGVKPDLISWNALISGFARKGETAAALDLLEDMKEDGLNPGVNTWNGVVSGFVQNGCFEDALDVFFEMCSHDNPNAVTVASILPACSGLELLRLGEGLHAYAIKHGFVKNVFVGGSLIDMYMKCDKRDHAEKLFSGMESKTATVWNEIISAYASDGNLHKALEFLQLMLEDGLKPDIITYNTVLSAYARSGQKNKAFKLFSEMNQFYLKPNLVSLNALIAGFQQSGLCREALHLLRIMQCPKEICTKSSYSIEDFPAAMLDASIQLNAVTITSALSACSDLKTQHEGMQIHGYVLRNSFESNIFVSTALIDMYTKCENMDYAVRVFYGSKEKNTVTWNTLMAGYNSNMEPEKALKLFPEMLHEGHIPSSITILILLLACSSTSALSVGKELHSYVLKSIYDDHSHIVENALIDMYAKCGSIQEARLAFDCSFRKDLALWNTMISAYSLHGMTKDAISMFHQIEQSDIKPDHITFTSILSACRREGFIEEGWKYFNSMEDVYGIKPTLEHYTCMVGIMGCVGLLNEALDFIKMMPFEPDACVWAALLPGMWDAAMDVRISMRARGMKPVTARSWMYICNKIHTFRAGGSSHHELDKILEEWDRLATEMGKYGYVPQDVFLDEEDADTFSCFHTEKLAICFGIISLPVHSPIRISKNVRMCIDCHTSAKFISLIEGREVFVRDGCFYHHFKDGICSCGDKW</sequence>
<dbReference type="PROSITE" id="PS51375">
    <property type="entry name" value="PPR"/>
    <property type="match status" value="10"/>
</dbReference>
<gene>
    <name evidence="6" type="ORF">Taro_050713</name>
</gene>
<feature type="repeat" description="PPR" evidence="3">
    <location>
        <begin position="728"/>
        <end position="758"/>
    </location>
</feature>
<dbReference type="Gene3D" id="1.25.40.10">
    <property type="entry name" value="Tetratricopeptide repeat domain"/>
    <property type="match status" value="5"/>
</dbReference>
<dbReference type="FunFam" id="1.25.40.10:FF:000073">
    <property type="entry name" value="Pentatricopeptide repeat-containing protein chloroplastic"/>
    <property type="match status" value="1"/>
</dbReference>
<comment type="similarity">
    <text evidence="2">Belongs to the PPR family. PCMP-E subfamily.</text>
</comment>
<dbReference type="PANTHER" id="PTHR47926:SF421">
    <property type="entry name" value="DYW DOMAIN-CONTAINING PROTEIN"/>
    <property type="match status" value="1"/>
</dbReference>
<dbReference type="GO" id="GO:0099402">
    <property type="term" value="P:plant organ development"/>
    <property type="evidence" value="ECO:0007669"/>
    <property type="project" value="UniProtKB-ARBA"/>
</dbReference>
<comment type="caution">
    <text evidence="6">The sequence shown here is derived from an EMBL/GenBank/DDBJ whole genome shotgun (WGS) entry which is preliminary data.</text>
</comment>
<dbReference type="InterPro" id="IPR046960">
    <property type="entry name" value="PPR_At4g14850-like_plant"/>
</dbReference>
<dbReference type="Pfam" id="PF01535">
    <property type="entry name" value="PPR"/>
    <property type="match status" value="5"/>
</dbReference>
<feature type="repeat" description="PPR" evidence="3">
    <location>
        <begin position="693"/>
        <end position="727"/>
    </location>
</feature>
<accession>A0A843XE46</accession>
<reference evidence="6" key="1">
    <citation type="submission" date="2017-07" db="EMBL/GenBank/DDBJ databases">
        <title>Taro Niue Genome Assembly and Annotation.</title>
        <authorList>
            <person name="Atibalentja N."/>
            <person name="Keating K."/>
            <person name="Fields C.J."/>
        </authorList>
    </citation>
    <scope>NUCLEOTIDE SEQUENCE</scope>
    <source>
        <strain evidence="6">Niue_2</strain>
        <tissue evidence="6">Leaf</tissue>
    </source>
</reference>
<dbReference type="PANTHER" id="PTHR47926">
    <property type="entry name" value="PENTATRICOPEPTIDE REPEAT-CONTAINING PROTEIN"/>
    <property type="match status" value="1"/>
</dbReference>
<feature type="repeat" description="PPR" evidence="3">
    <location>
        <begin position="434"/>
        <end position="468"/>
    </location>
</feature>
<dbReference type="EMBL" id="NMUH01007733">
    <property type="protein sequence ID" value="MQM17739.1"/>
    <property type="molecule type" value="Genomic_DNA"/>
</dbReference>
<dbReference type="InterPro" id="IPR002885">
    <property type="entry name" value="PPR_rpt"/>
</dbReference>
<dbReference type="GO" id="GO:0008270">
    <property type="term" value="F:zinc ion binding"/>
    <property type="evidence" value="ECO:0007669"/>
    <property type="project" value="InterPro"/>
</dbReference>
<feature type="domain" description="DYW" evidence="5">
    <location>
        <begin position="877"/>
        <end position="957"/>
    </location>
</feature>
<dbReference type="FunFam" id="1.25.40.10:FF:000361">
    <property type="entry name" value="Pentatricopeptide repeat-containing protein chloroplastic"/>
    <property type="match status" value="1"/>
</dbReference>
<evidence type="ECO:0000256" key="4">
    <source>
        <dbReference type="SAM" id="MobiDB-lite"/>
    </source>
</evidence>
<dbReference type="Proteomes" id="UP000652761">
    <property type="component" value="Unassembled WGS sequence"/>
</dbReference>
<dbReference type="NCBIfam" id="TIGR00756">
    <property type="entry name" value="PPR"/>
    <property type="match status" value="9"/>
</dbReference>